<accession>A0ABQ2ZLT2</accession>
<dbReference type="NCBIfam" id="TIGR00682">
    <property type="entry name" value="lpxK"/>
    <property type="match status" value="1"/>
</dbReference>
<reference evidence="15" key="1">
    <citation type="journal article" date="2019" name="Int. J. Syst. Evol. Microbiol.">
        <title>The Global Catalogue of Microorganisms (GCM) 10K type strain sequencing project: providing services to taxonomists for standard genome sequencing and annotation.</title>
        <authorList>
            <consortium name="The Broad Institute Genomics Platform"/>
            <consortium name="The Broad Institute Genome Sequencing Center for Infectious Disease"/>
            <person name="Wu L."/>
            <person name="Ma J."/>
        </authorList>
    </citation>
    <scope>NUCLEOTIDE SEQUENCE [LARGE SCALE GENOMIC DNA]</scope>
    <source>
        <strain evidence="15">KCTC 22232</strain>
    </source>
</reference>
<dbReference type="InterPro" id="IPR027417">
    <property type="entry name" value="P-loop_NTPase"/>
</dbReference>
<keyword evidence="8 13" id="KW-0547">Nucleotide-binding</keyword>
<dbReference type="PANTHER" id="PTHR42724">
    <property type="entry name" value="TETRAACYLDISACCHARIDE 4'-KINASE"/>
    <property type="match status" value="1"/>
</dbReference>
<comment type="similarity">
    <text evidence="13">Belongs to the LpxK family.</text>
</comment>
<comment type="function">
    <text evidence="1 13">Transfers the gamma-phosphate of ATP to the 4'-position of a tetraacyldisaccharide 1-phosphate intermediate (termed DS-1-P) to form tetraacyldisaccharide 1,4'-bis-phosphate (lipid IVA).</text>
</comment>
<evidence type="ECO:0000256" key="3">
    <source>
        <dbReference type="ARBA" id="ARBA00012071"/>
    </source>
</evidence>
<dbReference type="EMBL" id="BMXT01000001">
    <property type="protein sequence ID" value="GGY18722.1"/>
    <property type="molecule type" value="Genomic_DNA"/>
</dbReference>
<keyword evidence="7 13" id="KW-0808">Transferase</keyword>
<evidence type="ECO:0000313" key="14">
    <source>
        <dbReference type="EMBL" id="GGY18722.1"/>
    </source>
</evidence>
<evidence type="ECO:0000256" key="2">
    <source>
        <dbReference type="ARBA" id="ARBA00004870"/>
    </source>
</evidence>
<dbReference type="Pfam" id="PF02606">
    <property type="entry name" value="LpxK"/>
    <property type="match status" value="1"/>
</dbReference>
<evidence type="ECO:0000256" key="13">
    <source>
        <dbReference type="HAMAP-Rule" id="MF_00409"/>
    </source>
</evidence>
<proteinExistence type="inferred from homology"/>
<gene>
    <name evidence="13 14" type="primary">lpxK</name>
    <name evidence="14" type="ORF">GCM10008098_08480</name>
</gene>
<evidence type="ECO:0000256" key="6">
    <source>
        <dbReference type="ARBA" id="ARBA00022556"/>
    </source>
</evidence>
<organism evidence="14 15">
    <name type="scientific">Rhodanobacter panaciterrae</name>
    <dbReference type="NCBI Taxonomy" id="490572"/>
    <lineage>
        <taxon>Bacteria</taxon>
        <taxon>Pseudomonadati</taxon>
        <taxon>Pseudomonadota</taxon>
        <taxon>Gammaproteobacteria</taxon>
        <taxon>Lysobacterales</taxon>
        <taxon>Rhodanobacteraceae</taxon>
        <taxon>Rhodanobacter</taxon>
    </lineage>
</organism>
<evidence type="ECO:0000256" key="8">
    <source>
        <dbReference type="ARBA" id="ARBA00022741"/>
    </source>
</evidence>
<evidence type="ECO:0000256" key="5">
    <source>
        <dbReference type="ARBA" id="ARBA00022516"/>
    </source>
</evidence>
<dbReference type="PANTHER" id="PTHR42724:SF1">
    <property type="entry name" value="TETRAACYLDISACCHARIDE 4'-KINASE, MITOCHONDRIAL-RELATED"/>
    <property type="match status" value="1"/>
</dbReference>
<dbReference type="SUPFAM" id="SSF52540">
    <property type="entry name" value="P-loop containing nucleoside triphosphate hydrolases"/>
    <property type="match status" value="1"/>
</dbReference>
<keyword evidence="9 13" id="KW-0418">Kinase</keyword>
<dbReference type="EC" id="2.7.1.130" evidence="3 13"/>
<keyword evidence="5 13" id="KW-0444">Lipid biosynthesis</keyword>
<keyword evidence="6 13" id="KW-0441">Lipid A biosynthesis</keyword>
<evidence type="ECO:0000256" key="1">
    <source>
        <dbReference type="ARBA" id="ARBA00002274"/>
    </source>
</evidence>
<keyword evidence="10 13" id="KW-0067">ATP-binding</keyword>
<evidence type="ECO:0000256" key="12">
    <source>
        <dbReference type="ARBA" id="ARBA00029757"/>
    </source>
</evidence>
<dbReference type="InterPro" id="IPR003758">
    <property type="entry name" value="LpxK"/>
</dbReference>
<feature type="binding site" evidence="13">
    <location>
        <begin position="60"/>
        <end position="67"/>
    </location>
    <ligand>
        <name>ATP</name>
        <dbReference type="ChEBI" id="CHEBI:30616"/>
    </ligand>
</feature>
<keyword evidence="11 13" id="KW-0443">Lipid metabolism</keyword>
<evidence type="ECO:0000256" key="7">
    <source>
        <dbReference type="ARBA" id="ARBA00022679"/>
    </source>
</evidence>
<keyword evidence="15" id="KW-1185">Reference proteome</keyword>
<evidence type="ECO:0000313" key="15">
    <source>
        <dbReference type="Proteomes" id="UP000621898"/>
    </source>
</evidence>
<comment type="pathway">
    <text evidence="2 13">Glycolipid biosynthesis; lipid IV(A) biosynthesis; lipid IV(A) from (3R)-3-hydroxytetradecanoyl-[acyl-carrier-protein] and UDP-N-acetyl-alpha-D-glucosamine: step 6/6.</text>
</comment>
<comment type="caution">
    <text evidence="14">The sequence shown here is derived from an EMBL/GenBank/DDBJ whole genome shotgun (WGS) entry which is preliminary data.</text>
</comment>
<evidence type="ECO:0000256" key="11">
    <source>
        <dbReference type="ARBA" id="ARBA00023098"/>
    </source>
</evidence>
<dbReference type="HAMAP" id="MF_00409">
    <property type="entry name" value="LpxK"/>
    <property type="match status" value="1"/>
</dbReference>
<dbReference type="Proteomes" id="UP000621898">
    <property type="component" value="Unassembled WGS sequence"/>
</dbReference>
<name>A0ABQ2ZLT2_9GAMM</name>
<protein>
    <recommendedName>
        <fullName evidence="4 13">Tetraacyldisaccharide 4'-kinase</fullName>
        <ecNumber evidence="3 13">2.7.1.130</ecNumber>
    </recommendedName>
    <alternativeName>
        <fullName evidence="12 13">Lipid A 4'-kinase</fullName>
    </alternativeName>
</protein>
<comment type="catalytic activity">
    <reaction evidence="13">
        <text>a lipid A disaccharide + ATP = a lipid IVA + ADP + H(+)</text>
        <dbReference type="Rhea" id="RHEA:67840"/>
        <dbReference type="ChEBI" id="CHEBI:15378"/>
        <dbReference type="ChEBI" id="CHEBI:30616"/>
        <dbReference type="ChEBI" id="CHEBI:176343"/>
        <dbReference type="ChEBI" id="CHEBI:176425"/>
        <dbReference type="ChEBI" id="CHEBI:456216"/>
        <dbReference type="EC" id="2.7.1.130"/>
    </reaction>
</comment>
<sequence length="333" mass="36170">MALIDTLESAWYAGGRAPWWTWPLAVLYGGVIHLRGGLYRAGVLRSVRLPAPVIVIGNLSVGGTGKTPLTIAVVAALRARGYRPGVVSRGYGGSQREPLLLAEKPDPAQVGDEPCLIHASGVPVAVGRDRPAAAQLLLDAGCNVLVADDGLQHYRLARDVEICVIDGVRRFGNRRLLPAGPLREPLSRLQRVDLRVCNGGIAEDGEYPMRLRGGDVVALVDGRTQPLASFSGQRVHAVAAIGNPRRFFDSLRAAGIEPIEHAFADHHEFVATELDFADDLPVLMTDKDAVKCRRFAQPHWWRAPVQADLPQAFYDALDKRLEGLRRETVSPAT</sequence>
<evidence type="ECO:0000256" key="10">
    <source>
        <dbReference type="ARBA" id="ARBA00022840"/>
    </source>
</evidence>
<evidence type="ECO:0000256" key="9">
    <source>
        <dbReference type="ARBA" id="ARBA00022777"/>
    </source>
</evidence>
<evidence type="ECO:0000256" key="4">
    <source>
        <dbReference type="ARBA" id="ARBA00016436"/>
    </source>
</evidence>
<dbReference type="RefSeq" id="WP_189439895.1">
    <property type="nucleotide sequence ID" value="NZ_BMXT01000001.1"/>
</dbReference>